<dbReference type="AlphaFoldDB" id="A0A2A2KN75"/>
<evidence type="ECO:0000256" key="7">
    <source>
        <dbReference type="ARBA" id="ARBA00045280"/>
    </source>
</evidence>
<evidence type="ECO:0000256" key="3">
    <source>
        <dbReference type="ARBA" id="ARBA00022448"/>
    </source>
</evidence>
<feature type="transmembrane region" description="Helical" evidence="10">
    <location>
        <begin position="184"/>
        <end position="208"/>
    </location>
</feature>
<accession>A0A2A2KN75</accession>
<evidence type="ECO:0000256" key="4">
    <source>
        <dbReference type="ARBA" id="ARBA00022692"/>
    </source>
</evidence>
<dbReference type="PANTHER" id="PTHR43829">
    <property type="entry name" value="AQUAPORIN OR AQUAGLYCEROPORIN RELATED"/>
    <property type="match status" value="1"/>
</dbReference>
<evidence type="ECO:0000256" key="5">
    <source>
        <dbReference type="ARBA" id="ARBA00022989"/>
    </source>
</evidence>
<dbReference type="EMBL" id="LIAE01008136">
    <property type="protein sequence ID" value="PAV75307.1"/>
    <property type="molecule type" value="Genomic_DNA"/>
</dbReference>
<sequence length="315" mass="34153">MNRIGEKIRQKLGIKKDLIRELLAECLGTFFLVFIGNSANVQAAAAPGGNSTSCHIAWGIGFMFAVFMANSVSGAHLNPAISLAQFVLGNFPVWKVVPYTIAQLIGAYLGAAVTYFGHHDDLWRIDGGNRQVGGPQDTAGLFTSFPPAHMSVWGSLLDQIIGTAMLSGLICAVTDKRNRIPSQYAPVIIGSIMTLVAMTYGANVAFAINPARDLGPRRFLLTAGYGLETFNWRGGWMWWVGIVGPYIGALLGAWIYKIFVGLHGDHDSYDIDRPKGQGYSVSVPVGGYQTNGHHTNGHHGPSSYDHSTPMQRFNR</sequence>
<dbReference type="NCBIfam" id="TIGR00861">
    <property type="entry name" value="MIP"/>
    <property type="match status" value="1"/>
</dbReference>
<feature type="transmembrane region" description="Helical" evidence="10">
    <location>
        <begin position="56"/>
        <end position="75"/>
    </location>
</feature>
<feature type="transmembrane region" description="Helical" evidence="10">
    <location>
        <begin position="96"/>
        <end position="116"/>
    </location>
</feature>
<feature type="compositionally biased region" description="Polar residues" evidence="9">
    <location>
        <begin position="304"/>
        <end position="315"/>
    </location>
</feature>
<proteinExistence type="inferred from homology"/>
<dbReference type="GO" id="GO:0016323">
    <property type="term" value="C:basolateral plasma membrane"/>
    <property type="evidence" value="ECO:0007669"/>
    <property type="project" value="TreeGrafter"/>
</dbReference>
<dbReference type="InterPro" id="IPR000425">
    <property type="entry name" value="MIP"/>
</dbReference>
<evidence type="ECO:0000313" key="12">
    <source>
        <dbReference type="Proteomes" id="UP000218231"/>
    </source>
</evidence>
<dbReference type="OrthoDB" id="3222at2759"/>
<feature type="region of interest" description="Disordered" evidence="9">
    <location>
        <begin position="290"/>
        <end position="315"/>
    </location>
</feature>
<dbReference type="GO" id="GO:0015254">
    <property type="term" value="F:glycerol channel activity"/>
    <property type="evidence" value="ECO:0007669"/>
    <property type="project" value="TreeGrafter"/>
</dbReference>
<reference evidence="11 12" key="1">
    <citation type="journal article" date="2017" name="Curr. Biol.">
        <title>Genome architecture and evolution of a unichromosomal asexual nematode.</title>
        <authorList>
            <person name="Fradin H."/>
            <person name="Zegar C."/>
            <person name="Gutwein M."/>
            <person name="Lucas J."/>
            <person name="Kovtun M."/>
            <person name="Corcoran D."/>
            <person name="Baugh L.R."/>
            <person name="Kiontke K."/>
            <person name="Gunsalus K."/>
            <person name="Fitch D.H."/>
            <person name="Piano F."/>
        </authorList>
    </citation>
    <scope>NUCLEOTIDE SEQUENCE [LARGE SCALE GENOMIC DNA]</scope>
    <source>
        <strain evidence="11">PF1309</strain>
    </source>
</reference>
<comment type="similarity">
    <text evidence="2 8">Belongs to the MIP/aquaporin (TC 1.A.8) family.</text>
</comment>
<keyword evidence="6 10" id="KW-0472">Membrane</keyword>
<dbReference type="Gene3D" id="1.20.1080.10">
    <property type="entry name" value="Glycerol uptake facilitator protein"/>
    <property type="match status" value="1"/>
</dbReference>
<dbReference type="FunFam" id="1.20.1080.10:FF:000088">
    <property type="entry name" value="AQuaPorin or aquaglyceroporin related"/>
    <property type="match status" value="1"/>
</dbReference>
<evidence type="ECO:0000256" key="1">
    <source>
        <dbReference type="ARBA" id="ARBA00004141"/>
    </source>
</evidence>
<feature type="transmembrane region" description="Helical" evidence="10">
    <location>
        <begin position="21"/>
        <end position="44"/>
    </location>
</feature>
<evidence type="ECO:0000256" key="6">
    <source>
        <dbReference type="ARBA" id="ARBA00023136"/>
    </source>
</evidence>
<keyword evidence="12" id="KW-1185">Reference proteome</keyword>
<dbReference type="PRINTS" id="PR00783">
    <property type="entry name" value="MINTRINSICP"/>
</dbReference>
<feature type="transmembrane region" description="Helical" evidence="10">
    <location>
        <begin position="236"/>
        <end position="256"/>
    </location>
</feature>
<protein>
    <recommendedName>
        <fullName evidence="13">Aquaporin</fullName>
    </recommendedName>
</protein>
<dbReference type="PANTHER" id="PTHR43829:SF4">
    <property type="entry name" value="AQUAPORIN-9"/>
    <property type="match status" value="1"/>
</dbReference>
<dbReference type="InterPro" id="IPR022357">
    <property type="entry name" value="MIP_CS"/>
</dbReference>
<evidence type="ECO:0008006" key="13">
    <source>
        <dbReference type="Google" id="ProtNLM"/>
    </source>
</evidence>
<evidence type="ECO:0000256" key="8">
    <source>
        <dbReference type="RuleBase" id="RU000477"/>
    </source>
</evidence>
<evidence type="ECO:0000256" key="9">
    <source>
        <dbReference type="SAM" id="MobiDB-lite"/>
    </source>
</evidence>
<feature type="transmembrane region" description="Helical" evidence="10">
    <location>
        <begin position="152"/>
        <end position="172"/>
    </location>
</feature>
<dbReference type="PROSITE" id="PS00221">
    <property type="entry name" value="MIP"/>
    <property type="match status" value="1"/>
</dbReference>
<comment type="caution">
    <text evidence="11">The sequence shown here is derived from an EMBL/GenBank/DDBJ whole genome shotgun (WGS) entry which is preliminary data.</text>
</comment>
<keyword evidence="4 8" id="KW-0812">Transmembrane</keyword>
<gene>
    <name evidence="11" type="ORF">WR25_18479</name>
</gene>
<dbReference type="SUPFAM" id="SSF81338">
    <property type="entry name" value="Aquaporin-like"/>
    <property type="match status" value="1"/>
</dbReference>
<comment type="function">
    <text evidence="7">Aquaglyceroporin that may modulate the water content and osmolytes during anhydrobiosis.</text>
</comment>
<feature type="compositionally biased region" description="Low complexity" evidence="9">
    <location>
        <begin position="290"/>
        <end position="300"/>
    </location>
</feature>
<dbReference type="CDD" id="cd00333">
    <property type="entry name" value="MIP"/>
    <property type="match status" value="1"/>
</dbReference>
<evidence type="ECO:0000256" key="2">
    <source>
        <dbReference type="ARBA" id="ARBA00006175"/>
    </source>
</evidence>
<keyword evidence="3 8" id="KW-0813">Transport</keyword>
<keyword evidence="5 10" id="KW-1133">Transmembrane helix</keyword>
<name>A0A2A2KN75_9BILA</name>
<dbReference type="InterPro" id="IPR050363">
    <property type="entry name" value="MIP/Aquaporin"/>
</dbReference>
<comment type="subcellular location">
    <subcellularLocation>
        <location evidence="1">Membrane</location>
        <topology evidence="1">Multi-pass membrane protein</topology>
    </subcellularLocation>
</comment>
<dbReference type="STRING" id="2018661.A0A2A2KN75"/>
<dbReference type="Proteomes" id="UP000218231">
    <property type="component" value="Unassembled WGS sequence"/>
</dbReference>
<dbReference type="Pfam" id="PF00230">
    <property type="entry name" value="MIP"/>
    <property type="match status" value="1"/>
</dbReference>
<dbReference type="GO" id="GO:0015250">
    <property type="term" value="F:water channel activity"/>
    <property type="evidence" value="ECO:0007669"/>
    <property type="project" value="TreeGrafter"/>
</dbReference>
<dbReference type="InterPro" id="IPR023271">
    <property type="entry name" value="Aquaporin-like"/>
</dbReference>
<evidence type="ECO:0000256" key="10">
    <source>
        <dbReference type="SAM" id="Phobius"/>
    </source>
</evidence>
<evidence type="ECO:0000313" key="11">
    <source>
        <dbReference type="EMBL" id="PAV75307.1"/>
    </source>
</evidence>
<organism evidence="11 12">
    <name type="scientific">Diploscapter pachys</name>
    <dbReference type="NCBI Taxonomy" id="2018661"/>
    <lineage>
        <taxon>Eukaryota</taxon>
        <taxon>Metazoa</taxon>
        <taxon>Ecdysozoa</taxon>
        <taxon>Nematoda</taxon>
        <taxon>Chromadorea</taxon>
        <taxon>Rhabditida</taxon>
        <taxon>Rhabditina</taxon>
        <taxon>Rhabditomorpha</taxon>
        <taxon>Rhabditoidea</taxon>
        <taxon>Rhabditidae</taxon>
        <taxon>Diploscapter</taxon>
    </lineage>
</organism>